<accession>A0A653BHS8</accession>
<evidence type="ECO:0000313" key="2">
    <source>
        <dbReference type="Proteomes" id="UP000410492"/>
    </source>
</evidence>
<organism evidence="1 2">
    <name type="scientific">Callosobruchus maculatus</name>
    <name type="common">Southern cowpea weevil</name>
    <name type="synonym">Pulse bruchid</name>
    <dbReference type="NCBI Taxonomy" id="64391"/>
    <lineage>
        <taxon>Eukaryota</taxon>
        <taxon>Metazoa</taxon>
        <taxon>Ecdysozoa</taxon>
        <taxon>Arthropoda</taxon>
        <taxon>Hexapoda</taxon>
        <taxon>Insecta</taxon>
        <taxon>Pterygota</taxon>
        <taxon>Neoptera</taxon>
        <taxon>Endopterygota</taxon>
        <taxon>Coleoptera</taxon>
        <taxon>Polyphaga</taxon>
        <taxon>Cucujiformia</taxon>
        <taxon>Chrysomeloidea</taxon>
        <taxon>Chrysomelidae</taxon>
        <taxon>Bruchinae</taxon>
        <taxon>Bruchini</taxon>
        <taxon>Callosobruchus</taxon>
    </lineage>
</organism>
<name>A0A653BHS8_CALMS</name>
<proteinExistence type="predicted"/>
<evidence type="ECO:0000313" key="1">
    <source>
        <dbReference type="EMBL" id="VEN34844.1"/>
    </source>
</evidence>
<feature type="non-terminal residue" evidence="1">
    <location>
        <position position="1"/>
    </location>
</feature>
<reference evidence="1 2" key="1">
    <citation type="submission" date="2019-01" db="EMBL/GenBank/DDBJ databases">
        <authorList>
            <person name="Sayadi A."/>
        </authorList>
    </citation>
    <scope>NUCLEOTIDE SEQUENCE [LARGE SCALE GENOMIC DNA]</scope>
</reference>
<protein>
    <submittedName>
        <fullName evidence="1">Uncharacterized protein</fullName>
    </submittedName>
</protein>
<sequence>FSKTFIHFPDYNPYCCFSGRTSSSIKHLRTTQCSIHGLGINCNKTKIESTIIIEQ</sequence>
<dbReference type="AlphaFoldDB" id="A0A653BHS8"/>
<dbReference type="Proteomes" id="UP000410492">
    <property type="component" value="Unassembled WGS sequence"/>
</dbReference>
<dbReference type="EMBL" id="CAACVG010001004">
    <property type="protein sequence ID" value="VEN34844.1"/>
    <property type="molecule type" value="Genomic_DNA"/>
</dbReference>
<keyword evidence="2" id="KW-1185">Reference proteome</keyword>
<gene>
    <name evidence="1" type="ORF">CALMAC_LOCUS910</name>
</gene>